<evidence type="ECO:0000256" key="2">
    <source>
        <dbReference type="SAM" id="SignalP"/>
    </source>
</evidence>
<feature type="region of interest" description="Disordered" evidence="1">
    <location>
        <begin position="186"/>
        <end position="219"/>
    </location>
</feature>
<protein>
    <recommendedName>
        <fullName evidence="5">Alginate export domain-containing protein</fullName>
    </recommendedName>
</protein>
<sequence>MRRRFVYSFLLMCFPLYATDPASGWTSLGWMGWGLGASQKTENGFGNDDKSGTNKEYQEIRMNSSLFHAGVDRRMESERIDWKIQADLTASSESKLNFFAGKNLYVSLKRQNVSLLLGRVQEDRKQSSAFGDWVDGTDGVTVRADFQERGRLRFDGFDFYSGYRLLEKDGWKDSILDTKGSKFGVDRKEETQTRENSSGVLQGESATSGSSSNTNSNSSRFRNRYRGGVWYQIDVPFGEVGLAYQYLNLQNWGRYANDLNDENRNVSSGDRDYLTHTTLEWKGQYAWFRWFLSGVLARGQDKTGWNRIRNAAAIPITGEAFFASFGGEWKPWKFEVFGFLPDRDKRRENGEILELGFIGMGSSPSAVFTTVQSLDFYPSAWITDRGLEKQFTIQGGKRQSAWTGVRLEYQESCIRFRFYAASYFFLTEDRGNSGALTISRDSFQKKYLREVLLQSMFYFPSESSRFAFSFLNLSLGGSWSDPDSAKKEIFFQVSSGVIL</sequence>
<dbReference type="Proteomes" id="UP000297613">
    <property type="component" value="Unassembled WGS sequence"/>
</dbReference>
<proteinExistence type="predicted"/>
<evidence type="ECO:0000313" key="3">
    <source>
        <dbReference type="EMBL" id="TGL89106.1"/>
    </source>
</evidence>
<evidence type="ECO:0000256" key="1">
    <source>
        <dbReference type="SAM" id="MobiDB-lite"/>
    </source>
</evidence>
<name>A0A6N4QLF1_9LEPT</name>
<evidence type="ECO:0008006" key="5">
    <source>
        <dbReference type="Google" id="ProtNLM"/>
    </source>
</evidence>
<feature type="chain" id="PRO_5044426101" description="Alginate export domain-containing protein" evidence="2">
    <location>
        <begin position="19"/>
        <end position="499"/>
    </location>
</feature>
<feature type="signal peptide" evidence="2">
    <location>
        <begin position="1"/>
        <end position="18"/>
    </location>
</feature>
<accession>A0A6N4QLF1</accession>
<gene>
    <name evidence="3" type="ORF">EHQ83_02675</name>
</gene>
<organism evidence="3 4">
    <name type="scientific">Leptospira yasudae</name>
    <dbReference type="NCBI Taxonomy" id="2202201"/>
    <lineage>
        <taxon>Bacteria</taxon>
        <taxon>Pseudomonadati</taxon>
        <taxon>Spirochaetota</taxon>
        <taxon>Spirochaetia</taxon>
        <taxon>Leptospirales</taxon>
        <taxon>Leptospiraceae</taxon>
        <taxon>Leptospira</taxon>
    </lineage>
</organism>
<dbReference type="NCBIfam" id="NF047476">
    <property type="entry name" value="LA_2168_fam"/>
    <property type="match status" value="1"/>
</dbReference>
<feature type="compositionally biased region" description="Low complexity" evidence="1">
    <location>
        <begin position="203"/>
        <end position="219"/>
    </location>
</feature>
<dbReference type="EMBL" id="RQGM01000008">
    <property type="protein sequence ID" value="TGL89106.1"/>
    <property type="molecule type" value="Genomic_DNA"/>
</dbReference>
<dbReference type="RefSeq" id="WP_135569897.1">
    <property type="nucleotide sequence ID" value="NZ_RQGK01000004.1"/>
</dbReference>
<dbReference type="AlphaFoldDB" id="A0A6N4QLF1"/>
<reference evidence="3 4" key="1">
    <citation type="journal article" date="2019" name="PLoS Negl. Trop. Dis.">
        <title>Revisiting the worldwide diversity of Leptospira species in the environment.</title>
        <authorList>
            <person name="Vincent A.T."/>
            <person name="Schiettekatte O."/>
            <person name="Bourhy P."/>
            <person name="Veyrier F.J."/>
            <person name="Picardeau M."/>
        </authorList>
    </citation>
    <scope>NUCLEOTIDE SEQUENCE [LARGE SCALE GENOMIC DNA]</scope>
    <source>
        <strain evidence="3 4">201702445</strain>
    </source>
</reference>
<keyword evidence="2" id="KW-0732">Signal</keyword>
<comment type="caution">
    <text evidence="3">The sequence shown here is derived from an EMBL/GenBank/DDBJ whole genome shotgun (WGS) entry which is preliminary data.</text>
</comment>
<evidence type="ECO:0000313" key="4">
    <source>
        <dbReference type="Proteomes" id="UP000297613"/>
    </source>
</evidence>